<organism evidence="2 3">
    <name type="scientific">Deinococcus yavapaiensis KR-236</name>
    <dbReference type="NCBI Taxonomy" id="694435"/>
    <lineage>
        <taxon>Bacteria</taxon>
        <taxon>Thermotogati</taxon>
        <taxon>Deinococcota</taxon>
        <taxon>Deinococci</taxon>
        <taxon>Deinococcales</taxon>
        <taxon>Deinococcaceae</taxon>
        <taxon>Deinococcus</taxon>
    </lineage>
</organism>
<keyword evidence="1" id="KW-0460">Magnesium</keyword>
<dbReference type="Pfam" id="PF03747">
    <property type="entry name" value="ADP_ribosyl_GH"/>
    <property type="match status" value="1"/>
</dbReference>
<dbReference type="SUPFAM" id="SSF101478">
    <property type="entry name" value="ADP-ribosylglycohydrolase"/>
    <property type="match status" value="1"/>
</dbReference>
<dbReference type="GO" id="GO:0016787">
    <property type="term" value="F:hydrolase activity"/>
    <property type="evidence" value="ECO:0007669"/>
    <property type="project" value="UniProtKB-KW"/>
</dbReference>
<feature type="binding site" evidence="1">
    <location>
        <position position="68"/>
    </location>
    <ligand>
        <name>Mg(2+)</name>
        <dbReference type="ChEBI" id="CHEBI:18420"/>
        <label>1</label>
    </ligand>
</feature>
<dbReference type="InterPro" id="IPR036705">
    <property type="entry name" value="Ribosyl_crysJ1_sf"/>
</dbReference>
<dbReference type="EMBL" id="QJSX01000013">
    <property type="protein sequence ID" value="PYE52019.1"/>
    <property type="molecule type" value="Genomic_DNA"/>
</dbReference>
<feature type="binding site" evidence="1">
    <location>
        <position position="284"/>
    </location>
    <ligand>
        <name>Mg(2+)</name>
        <dbReference type="ChEBI" id="CHEBI:18420"/>
        <label>1</label>
    </ligand>
</feature>
<dbReference type="Proteomes" id="UP000248326">
    <property type="component" value="Unassembled WGS sequence"/>
</dbReference>
<dbReference type="InterPro" id="IPR005502">
    <property type="entry name" value="Ribosyl_crysJ1"/>
</dbReference>
<name>A0A318SF63_9DEIO</name>
<keyword evidence="3" id="KW-1185">Reference proteome</keyword>
<feature type="binding site" evidence="1">
    <location>
        <position position="70"/>
    </location>
    <ligand>
        <name>Mg(2+)</name>
        <dbReference type="ChEBI" id="CHEBI:18420"/>
        <label>1</label>
    </ligand>
</feature>
<reference evidence="2 3" key="1">
    <citation type="submission" date="2018-06" db="EMBL/GenBank/DDBJ databases">
        <title>Genomic Encyclopedia of Type Strains, Phase IV (KMG-IV): sequencing the most valuable type-strain genomes for metagenomic binning, comparative biology and taxonomic classification.</title>
        <authorList>
            <person name="Goeker M."/>
        </authorList>
    </citation>
    <scope>NUCLEOTIDE SEQUENCE [LARGE SCALE GENOMIC DNA]</scope>
    <source>
        <strain evidence="2 3">DSM 18048</strain>
    </source>
</reference>
<sequence>MTDPLLTPFLDVGTPPPSSLVVLRSLAVADALGAATEFQRPEDIAARLPRVTGYHEGSPFGFAPGEATDDTQMTVATLLGYASGRGLTGVLNALRTWAGSDPPDVGTLTRAALRVGRVNGGVRAWEASGRTSAGNGGLMRVAAVFIAGMRGESLLHEAARVTALTHADPRCVLASVFLVAFLEALEARVPYAAAAEWALSCARTVDVPMALRDLLDEHDAQGYAALVPDAFASVESAVRGGLRGEAPSQSGFVLDTLRAAVARANGESWMDCVASVVLRGEDSDTVACVVGAILGARGLEAPAHLLPALRLGHDWPGWSRAWPCDAHFERVVRDAWQGAPFSRAPLVPSLDEDPAVVASALRRVWRAWAAGAWTCNVVHPEYAWPDGSTQDGAWLLSSPLLAHLAGWNTTEVRQWDVDVPWGFLVSFDGRFAARHEWQFPYSAMWSADNPFRGVHEVRVSDVRALHGVRWERRASFSHWLDAPTAGCDSSAPWPHGDRPDVNDAFRQAARTVGSERPVLSAGELTQALQDARVALRASPSRGGAGITDVRRRTLGSAQCTLRRAPHWQATERGAYVPLAASHWHFQAQPSHRAVRAAMTEGWWDERRADRLRFSSGEGAVDVRMLPHPRLLQRARRGGGWFVALLEGGLWLDTFEDPAALHGQLERYVDVPRLALLRSPARAAFDASTARLAASLMGASLAEVFRVQSAPSWRDAPPAEETVRNASALALAALAALLRAHEDGALGELLPPHDRRGDTYRAFALPFEAPSAPHVLVRFLADGGEIILARDATERFVVTTNEAILLDLLPDEDLPSGSVRTAASWSAALTLLDAYPWPLFTPSDVHPDVRTRLERAAAARGAALRTPWEER</sequence>
<accession>A0A318SF63</accession>
<dbReference type="OrthoDB" id="9798107at2"/>
<evidence type="ECO:0000313" key="3">
    <source>
        <dbReference type="Proteomes" id="UP000248326"/>
    </source>
</evidence>
<gene>
    <name evidence="2" type="ORF">DES52_11365</name>
</gene>
<dbReference type="InterPro" id="IPR050792">
    <property type="entry name" value="ADP-ribosylglycohydrolase"/>
</dbReference>
<comment type="caution">
    <text evidence="2">The sequence shown here is derived from an EMBL/GenBank/DDBJ whole genome shotgun (WGS) entry which is preliminary data.</text>
</comment>
<feature type="binding site" evidence="1">
    <location>
        <position position="282"/>
    </location>
    <ligand>
        <name>Mg(2+)</name>
        <dbReference type="ChEBI" id="CHEBI:18420"/>
        <label>1</label>
    </ligand>
</feature>
<keyword evidence="2" id="KW-0378">Hydrolase</keyword>
<dbReference type="GO" id="GO:0046872">
    <property type="term" value="F:metal ion binding"/>
    <property type="evidence" value="ECO:0007669"/>
    <property type="project" value="UniProtKB-KW"/>
</dbReference>
<proteinExistence type="predicted"/>
<comment type="cofactor">
    <cofactor evidence="1">
        <name>Mg(2+)</name>
        <dbReference type="ChEBI" id="CHEBI:18420"/>
    </cofactor>
    <text evidence="1">Binds 2 magnesium ions per subunit.</text>
</comment>
<dbReference type="Gene3D" id="1.10.4080.10">
    <property type="entry name" value="ADP-ribosylation/Crystallin J1"/>
    <property type="match status" value="1"/>
</dbReference>
<keyword evidence="1" id="KW-0479">Metal-binding</keyword>
<protein>
    <submittedName>
        <fullName evidence="2">ADP-ribosylglycohydrolase</fullName>
    </submittedName>
</protein>
<evidence type="ECO:0000313" key="2">
    <source>
        <dbReference type="EMBL" id="PYE52019.1"/>
    </source>
</evidence>
<evidence type="ECO:0000256" key="1">
    <source>
        <dbReference type="PIRSR" id="PIRSR605502-1"/>
    </source>
</evidence>
<dbReference type="RefSeq" id="WP_110887788.1">
    <property type="nucleotide sequence ID" value="NZ_QJSX01000013.1"/>
</dbReference>
<dbReference type="AlphaFoldDB" id="A0A318SF63"/>
<feature type="binding site" evidence="1">
    <location>
        <position position="69"/>
    </location>
    <ligand>
        <name>Mg(2+)</name>
        <dbReference type="ChEBI" id="CHEBI:18420"/>
        <label>1</label>
    </ligand>
</feature>
<feature type="binding site" evidence="1">
    <location>
        <position position="285"/>
    </location>
    <ligand>
        <name>Mg(2+)</name>
        <dbReference type="ChEBI" id="CHEBI:18420"/>
        <label>1</label>
    </ligand>
</feature>
<dbReference type="PANTHER" id="PTHR16222">
    <property type="entry name" value="ADP-RIBOSYLGLYCOHYDROLASE"/>
    <property type="match status" value="1"/>
</dbReference>
<dbReference type="PANTHER" id="PTHR16222:SF12">
    <property type="entry name" value="ADP-RIBOSYLGLYCOHYDROLASE-RELATED"/>
    <property type="match status" value="1"/>
</dbReference>